<proteinExistence type="predicted"/>
<evidence type="ECO:0000256" key="3">
    <source>
        <dbReference type="ARBA" id="ARBA00022777"/>
    </source>
</evidence>
<keyword evidence="4" id="KW-0067">ATP-binding</keyword>
<keyword evidence="6" id="KW-0812">Transmembrane</keyword>
<protein>
    <submittedName>
        <fullName evidence="8">Serine/threonine-protein kinase PknD</fullName>
        <ecNumber evidence="8">2.7.11.1</ecNumber>
    </submittedName>
</protein>
<evidence type="ECO:0000256" key="4">
    <source>
        <dbReference type="ARBA" id="ARBA00022840"/>
    </source>
</evidence>
<dbReference type="PANTHER" id="PTHR43289">
    <property type="entry name" value="MITOGEN-ACTIVATED PROTEIN KINASE KINASE KINASE 20-RELATED"/>
    <property type="match status" value="1"/>
</dbReference>
<sequence>MPDIAPLRPDDPRRVGAFALQGRLGAGGQGIVYLGTGPDGVQVAVKVLRTSIGEEDRARFVRELAVARRVARFCTAQVLDADVDGDRPYIVSEYVPGPSLARVVAERGPLPPAQLERLAIGTATALAAIHQAGIVHRDFKPGNVLLGEDGPRVIDFGVAKALDPGSTGSSAVVGTPSYMAPEQVGAAPVGPPADVWAWGVTIAFASAARPVFGADTIPAVMGRILHSEPDLSAVPEPLRPLVRAALAKDPAARPAAAELLMRLIGHGGGDAEILAEGRTLAATRWDAPPQTRVMPPPPVQPPPPPVKQGNRWLAPIAVSVVALLIAAGAVIWALTKDPGKPQARNTPRTGTSAQPTASDKPATPQLVVSPAGRVAVDAKKQAVVTLTAEGGPVDWTSNQTNVTMSRTYGTVRPGQPVQITLTALSGIAFVSFKAEGTPEQQVSLNGG</sequence>
<dbReference type="PANTHER" id="PTHR43289:SF34">
    <property type="entry name" value="SERINE_THREONINE-PROTEIN KINASE YBDM-RELATED"/>
    <property type="match status" value="1"/>
</dbReference>
<keyword evidence="2" id="KW-0547">Nucleotide-binding</keyword>
<dbReference type="InterPro" id="IPR000719">
    <property type="entry name" value="Prot_kinase_dom"/>
</dbReference>
<dbReference type="Gene3D" id="1.10.510.10">
    <property type="entry name" value="Transferase(Phosphotransferase) domain 1"/>
    <property type="match status" value="1"/>
</dbReference>
<dbReference type="Pfam" id="PF00069">
    <property type="entry name" value="Pkinase"/>
    <property type="match status" value="1"/>
</dbReference>
<dbReference type="EMBL" id="WEGH01000001">
    <property type="protein sequence ID" value="MQY03607.1"/>
    <property type="molecule type" value="Genomic_DNA"/>
</dbReference>
<dbReference type="GO" id="GO:0004674">
    <property type="term" value="F:protein serine/threonine kinase activity"/>
    <property type="evidence" value="ECO:0007669"/>
    <property type="project" value="UniProtKB-EC"/>
</dbReference>
<dbReference type="SUPFAM" id="SSF56112">
    <property type="entry name" value="Protein kinase-like (PK-like)"/>
    <property type="match status" value="1"/>
</dbReference>
<evidence type="ECO:0000256" key="1">
    <source>
        <dbReference type="ARBA" id="ARBA00022679"/>
    </source>
</evidence>
<feature type="domain" description="Protein kinase" evidence="7">
    <location>
        <begin position="18"/>
        <end position="264"/>
    </location>
</feature>
<accession>A0A7K0BR60</accession>
<comment type="caution">
    <text evidence="8">The sequence shown here is derived from an EMBL/GenBank/DDBJ whole genome shotgun (WGS) entry which is preliminary data.</text>
</comment>
<dbReference type="PROSITE" id="PS50011">
    <property type="entry name" value="PROTEIN_KINASE_DOM"/>
    <property type="match status" value="1"/>
</dbReference>
<keyword evidence="6" id="KW-1133">Transmembrane helix</keyword>
<organism evidence="8 9">
    <name type="scientific">Actinomadura macrotermitis</name>
    <dbReference type="NCBI Taxonomy" id="2585200"/>
    <lineage>
        <taxon>Bacteria</taxon>
        <taxon>Bacillati</taxon>
        <taxon>Actinomycetota</taxon>
        <taxon>Actinomycetes</taxon>
        <taxon>Streptosporangiales</taxon>
        <taxon>Thermomonosporaceae</taxon>
        <taxon>Actinomadura</taxon>
    </lineage>
</organism>
<keyword evidence="9" id="KW-1185">Reference proteome</keyword>
<dbReference type="OrthoDB" id="9762169at2"/>
<feature type="region of interest" description="Disordered" evidence="5">
    <location>
        <begin position="337"/>
        <end position="364"/>
    </location>
</feature>
<dbReference type="EC" id="2.7.11.1" evidence="8"/>
<dbReference type="InterPro" id="IPR008271">
    <property type="entry name" value="Ser/Thr_kinase_AS"/>
</dbReference>
<evidence type="ECO:0000259" key="7">
    <source>
        <dbReference type="PROSITE" id="PS50011"/>
    </source>
</evidence>
<dbReference type="AlphaFoldDB" id="A0A7K0BR60"/>
<reference evidence="8 9" key="1">
    <citation type="submission" date="2019-10" db="EMBL/GenBank/DDBJ databases">
        <title>Actinomadura rubteroloni sp. nov. and Actinomadura macrotermitis sp. nov., isolated from the gut of fungus growing-termite Macrotermes natalensis.</title>
        <authorList>
            <person name="Benndorf R."/>
            <person name="Martin K."/>
            <person name="Kuefner M."/>
            <person name="De Beer W."/>
            <person name="Kaster A.-K."/>
            <person name="Vollmers J."/>
            <person name="Poulsen M."/>
            <person name="Beemelmanns C."/>
        </authorList>
    </citation>
    <scope>NUCLEOTIDE SEQUENCE [LARGE SCALE GENOMIC DNA]</scope>
    <source>
        <strain evidence="8 9">RB68</strain>
    </source>
</reference>
<gene>
    <name evidence="8" type="primary">pknD_12</name>
    <name evidence="8" type="ORF">ACRB68_16520</name>
</gene>
<evidence type="ECO:0000313" key="8">
    <source>
        <dbReference type="EMBL" id="MQY03607.1"/>
    </source>
</evidence>
<keyword evidence="3 8" id="KW-0418">Kinase</keyword>
<feature type="transmembrane region" description="Helical" evidence="6">
    <location>
        <begin position="312"/>
        <end position="334"/>
    </location>
</feature>
<keyword evidence="1 8" id="KW-0808">Transferase</keyword>
<dbReference type="RefSeq" id="WP_153531490.1">
    <property type="nucleotide sequence ID" value="NZ_WEGH01000001.1"/>
</dbReference>
<evidence type="ECO:0000256" key="2">
    <source>
        <dbReference type="ARBA" id="ARBA00022741"/>
    </source>
</evidence>
<dbReference type="GO" id="GO:0005524">
    <property type="term" value="F:ATP binding"/>
    <property type="evidence" value="ECO:0007669"/>
    <property type="project" value="UniProtKB-KW"/>
</dbReference>
<dbReference type="PROSITE" id="PS00108">
    <property type="entry name" value="PROTEIN_KINASE_ST"/>
    <property type="match status" value="1"/>
</dbReference>
<dbReference type="Gene3D" id="3.30.200.20">
    <property type="entry name" value="Phosphorylase Kinase, domain 1"/>
    <property type="match status" value="1"/>
</dbReference>
<dbReference type="InterPro" id="IPR011009">
    <property type="entry name" value="Kinase-like_dom_sf"/>
</dbReference>
<evidence type="ECO:0000256" key="6">
    <source>
        <dbReference type="SAM" id="Phobius"/>
    </source>
</evidence>
<evidence type="ECO:0000313" key="9">
    <source>
        <dbReference type="Proteomes" id="UP000487268"/>
    </source>
</evidence>
<feature type="compositionally biased region" description="Polar residues" evidence="5">
    <location>
        <begin position="343"/>
        <end position="357"/>
    </location>
</feature>
<dbReference type="CDD" id="cd14014">
    <property type="entry name" value="STKc_PknB_like"/>
    <property type="match status" value="1"/>
</dbReference>
<name>A0A7K0BR60_9ACTN</name>
<keyword evidence="6" id="KW-0472">Membrane</keyword>
<dbReference type="Proteomes" id="UP000487268">
    <property type="component" value="Unassembled WGS sequence"/>
</dbReference>
<evidence type="ECO:0000256" key="5">
    <source>
        <dbReference type="SAM" id="MobiDB-lite"/>
    </source>
</evidence>